<sequence length="80" mass="8865">MAQAKAHHDEHNTKVHPEGNAQKDPETWVTGDEPMTGAQASYLRTLCEETGEEFDEGLSKAKASEMIDRLKERSPRLNGG</sequence>
<dbReference type="OrthoDB" id="9811751at2"/>
<proteinExistence type="predicted"/>
<accession>A0A017HJU2</accession>
<evidence type="ECO:0000313" key="3">
    <source>
        <dbReference type="Proteomes" id="UP000019666"/>
    </source>
</evidence>
<dbReference type="InterPro" id="IPR021425">
    <property type="entry name" value="DUF3072"/>
</dbReference>
<dbReference type="Pfam" id="PF11272">
    <property type="entry name" value="DUF3072"/>
    <property type="match status" value="1"/>
</dbReference>
<name>A0A017HJU2_9RHOB</name>
<evidence type="ECO:0000256" key="1">
    <source>
        <dbReference type="SAM" id="MobiDB-lite"/>
    </source>
</evidence>
<reference evidence="2 3" key="1">
    <citation type="submission" date="2013-02" db="EMBL/GenBank/DDBJ databases">
        <authorList>
            <person name="Fiebig A."/>
            <person name="Goeker M."/>
            <person name="Klenk H.-P.P."/>
        </authorList>
    </citation>
    <scope>NUCLEOTIDE SEQUENCE [LARGE SCALE GENOMIC DNA]</scope>
    <source>
        <strain evidence="2 3">DSM 19309</strain>
    </source>
</reference>
<keyword evidence="3" id="KW-1185">Reference proteome</keyword>
<evidence type="ECO:0008006" key="4">
    <source>
        <dbReference type="Google" id="ProtNLM"/>
    </source>
</evidence>
<comment type="caution">
    <text evidence="2">The sequence shown here is derived from an EMBL/GenBank/DDBJ whole genome shotgun (WGS) entry which is preliminary data.</text>
</comment>
<protein>
    <recommendedName>
        <fullName evidence="4">DUF3072 domain-containing protein</fullName>
    </recommendedName>
</protein>
<dbReference type="HOGENOM" id="CLU_176227_1_0_5"/>
<dbReference type="EMBL" id="AOSK01000111">
    <property type="protein sequence ID" value="EYD74616.1"/>
    <property type="molecule type" value="Genomic_DNA"/>
</dbReference>
<dbReference type="Proteomes" id="UP000019666">
    <property type="component" value="Unassembled WGS sequence"/>
</dbReference>
<dbReference type="STRING" id="442562.Rumeso_03912"/>
<feature type="region of interest" description="Disordered" evidence="1">
    <location>
        <begin position="1"/>
        <end position="36"/>
    </location>
</feature>
<gene>
    <name evidence="2" type="ORF">Rumeso_03912</name>
</gene>
<feature type="compositionally biased region" description="Basic and acidic residues" evidence="1">
    <location>
        <begin position="1"/>
        <end position="26"/>
    </location>
</feature>
<organism evidence="2 3">
    <name type="scientific">Rubellimicrobium mesophilum DSM 19309</name>
    <dbReference type="NCBI Taxonomy" id="442562"/>
    <lineage>
        <taxon>Bacteria</taxon>
        <taxon>Pseudomonadati</taxon>
        <taxon>Pseudomonadota</taxon>
        <taxon>Alphaproteobacteria</taxon>
        <taxon>Rhodobacterales</taxon>
        <taxon>Roseobacteraceae</taxon>
        <taxon>Rubellimicrobium</taxon>
    </lineage>
</organism>
<dbReference type="RefSeq" id="WP_037282381.1">
    <property type="nucleotide sequence ID" value="NZ_KK088604.1"/>
</dbReference>
<dbReference type="AlphaFoldDB" id="A0A017HJU2"/>
<dbReference type="PATRIC" id="fig|442562.3.peg.3859"/>
<evidence type="ECO:0000313" key="2">
    <source>
        <dbReference type="EMBL" id="EYD74616.1"/>
    </source>
</evidence>